<evidence type="ECO:0000256" key="5">
    <source>
        <dbReference type="ARBA" id="ARBA00022989"/>
    </source>
</evidence>
<evidence type="ECO:0000256" key="6">
    <source>
        <dbReference type="ARBA" id="ARBA00023136"/>
    </source>
</evidence>
<protein>
    <submittedName>
        <fullName evidence="9">Peptide/nickel transport system permease protein</fullName>
    </submittedName>
</protein>
<evidence type="ECO:0000256" key="2">
    <source>
        <dbReference type="ARBA" id="ARBA00022448"/>
    </source>
</evidence>
<feature type="transmembrane region" description="Helical" evidence="7">
    <location>
        <begin position="144"/>
        <end position="164"/>
    </location>
</feature>
<evidence type="ECO:0000256" key="7">
    <source>
        <dbReference type="RuleBase" id="RU363032"/>
    </source>
</evidence>
<dbReference type="GO" id="GO:0005886">
    <property type="term" value="C:plasma membrane"/>
    <property type="evidence" value="ECO:0007669"/>
    <property type="project" value="UniProtKB-SubCell"/>
</dbReference>
<dbReference type="RefSeq" id="WP_185051188.1">
    <property type="nucleotide sequence ID" value="NZ_BAABIX010000040.1"/>
</dbReference>
<dbReference type="SUPFAM" id="SSF161098">
    <property type="entry name" value="MetI-like"/>
    <property type="match status" value="1"/>
</dbReference>
<evidence type="ECO:0000256" key="3">
    <source>
        <dbReference type="ARBA" id="ARBA00022475"/>
    </source>
</evidence>
<name>A0A840P6P6_9ACTN</name>
<evidence type="ECO:0000313" key="10">
    <source>
        <dbReference type="Proteomes" id="UP000578449"/>
    </source>
</evidence>
<gene>
    <name evidence="9" type="ORF">HNP84_003988</name>
</gene>
<feature type="transmembrane region" description="Helical" evidence="7">
    <location>
        <begin position="12"/>
        <end position="32"/>
    </location>
</feature>
<comment type="subcellular location">
    <subcellularLocation>
        <location evidence="1 7">Cell membrane</location>
        <topology evidence="1 7">Multi-pass membrane protein</topology>
    </subcellularLocation>
</comment>
<dbReference type="EMBL" id="JACHGN010000008">
    <property type="protein sequence ID" value="MBB5134256.1"/>
    <property type="molecule type" value="Genomic_DNA"/>
</dbReference>
<dbReference type="PROSITE" id="PS50928">
    <property type="entry name" value="ABC_TM1"/>
    <property type="match status" value="1"/>
</dbReference>
<feature type="transmembrane region" description="Helical" evidence="7">
    <location>
        <begin position="103"/>
        <end position="123"/>
    </location>
</feature>
<dbReference type="InterPro" id="IPR000515">
    <property type="entry name" value="MetI-like"/>
</dbReference>
<dbReference type="InterPro" id="IPR045621">
    <property type="entry name" value="BPD_transp_1_N"/>
</dbReference>
<reference evidence="9 10" key="1">
    <citation type="submission" date="2020-08" db="EMBL/GenBank/DDBJ databases">
        <title>Genomic Encyclopedia of Type Strains, Phase IV (KMG-IV): sequencing the most valuable type-strain genomes for metagenomic binning, comparative biology and taxonomic classification.</title>
        <authorList>
            <person name="Goeker M."/>
        </authorList>
    </citation>
    <scope>NUCLEOTIDE SEQUENCE [LARGE SCALE GENOMIC DNA]</scope>
    <source>
        <strain evidence="9 10">DSM 45615</strain>
    </source>
</reference>
<dbReference type="GO" id="GO:0071916">
    <property type="term" value="F:dipeptide transmembrane transporter activity"/>
    <property type="evidence" value="ECO:0007669"/>
    <property type="project" value="TreeGrafter"/>
</dbReference>
<dbReference type="InterPro" id="IPR035906">
    <property type="entry name" value="MetI-like_sf"/>
</dbReference>
<feature type="domain" description="ABC transmembrane type-1" evidence="8">
    <location>
        <begin position="97"/>
        <end position="323"/>
    </location>
</feature>
<proteinExistence type="inferred from homology"/>
<keyword evidence="5 7" id="KW-1133">Transmembrane helix</keyword>
<comment type="caution">
    <text evidence="9">The sequence shown here is derived from an EMBL/GenBank/DDBJ whole genome shotgun (WGS) entry which is preliminary data.</text>
</comment>
<feature type="transmembrane region" description="Helical" evidence="7">
    <location>
        <begin position="304"/>
        <end position="330"/>
    </location>
</feature>
<dbReference type="Proteomes" id="UP000578449">
    <property type="component" value="Unassembled WGS sequence"/>
</dbReference>
<keyword evidence="6 7" id="KW-0472">Membrane</keyword>
<keyword evidence="3" id="KW-1003">Cell membrane</keyword>
<comment type="similarity">
    <text evidence="7">Belongs to the binding-protein-dependent transport system permease family.</text>
</comment>
<dbReference type="AlphaFoldDB" id="A0A840P6P6"/>
<evidence type="ECO:0000256" key="4">
    <source>
        <dbReference type="ARBA" id="ARBA00022692"/>
    </source>
</evidence>
<dbReference type="PANTHER" id="PTHR43163:SF6">
    <property type="entry name" value="DIPEPTIDE TRANSPORT SYSTEM PERMEASE PROTEIN DPPB-RELATED"/>
    <property type="match status" value="1"/>
</dbReference>
<keyword evidence="4 7" id="KW-0812">Transmembrane</keyword>
<organism evidence="9 10">
    <name type="scientific">Thermocatellispora tengchongensis</name>
    <dbReference type="NCBI Taxonomy" id="1073253"/>
    <lineage>
        <taxon>Bacteria</taxon>
        <taxon>Bacillati</taxon>
        <taxon>Actinomycetota</taxon>
        <taxon>Actinomycetes</taxon>
        <taxon>Streptosporangiales</taxon>
        <taxon>Streptosporangiaceae</taxon>
        <taxon>Thermocatellispora</taxon>
    </lineage>
</organism>
<evidence type="ECO:0000256" key="1">
    <source>
        <dbReference type="ARBA" id="ARBA00004651"/>
    </source>
</evidence>
<feature type="transmembrane region" description="Helical" evidence="7">
    <location>
        <begin position="200"/>
        <end position="220"/>
    </location>
</feature>
<dbReference type="PANTHER" id="PTHR43163">
    <property type="entry name" value="DIPEPTIDE TRANSPORT SYSTEM PERMEASE PROTEIN DPPB-RELATED"/>
    <property type="match status" value="1"/>
</dbReference>
<keyword evidence="10" id="KW-1185">Reference proteome</keyword>
<dbReference type="Pfam" id="PF19300">
    <property type="entry name" value="BPD_transp_1_N"/>
    <property type="match status" value="1"/>
</dbReference>
<feature type="transmembrane region" description="Helical" evidence="7">
    <location>
        <begin position="259"/>
        <end position="284"/>
    </location>
</feature>
<dbReference type="Pfam" id="PF00528">
    <property type="entry name" value="BPD_transp_1"/>
    <property type="match status" value="1"/>
</dbReference>
<evidence type="ECO:0000313" key="9">
    <source>
        <dbReference type="EMBL" id="MBB5134256.1"/>
    </source>
</evidence>
<evidence type="ECO:0000259" key="8">
    <source>
        <dbReference type="PROSITE" id="PS50928"/>
    </source>
</evidence>
<accession>A0A840P6P6</accession>
<sequence length="337" mass="35932">MRVLRFLLRRLLQLLPVLLGVVVLTFLLVRVLPGDPIRTILGPNATAEDAAAARARYGLDQPVWRQFLDYLGGLVTGDLGTSIQSGAPVAGELAVRIGPTLELVVIALALALVVATALGIWSARRAGRFGDHTVRIAALVGNSLPEFWLGLVLVLLGYSVLGWAPAPSGRVDPDTDLSLLTGADLLDAALTGNGPAFVSALHHLMLPVLTLAIVIVAPLLRSVRASALEVLASEAYAAAEAHGLRGRLLLRGYLLRATLVRLPALAALVFGFAIGSTVLIEYVFSWQGFGQWALRGLLYRDYPVVQASVLLIALFYVVVFLIADVVHAALDPRVRIS</sequence>
<dbReference type="Gene3D" id="1.10.3720.10">
    <property type="entry name" value="MetI-like"/>
    <property type="match status" value="1"/>
</dbReference>
<keyword evidence="2 7" id="KW-0813">Transport</keyword>